<dbReference type="InterPro" id="IPR014017">
    <property type="entry name" value="DNA_helicase_UvrD-like_C"/>
</dbReference>
<name>A0A9D1G8A1_9FIRM</name>
<comment type="caution">
    <text evidence="11">The sequence shown here is derived from an EMBL/GenBank/DDBJ whole genome shotgun (WGS) entry which is preliminary data.</text>
</comment>
<dbReference type="GO" id="GO:0005829">
    <property type="term" value="C:cytosol"/>
    <property type="evidence" value="ECO:0007669"/>
    <property type="project" value="TreeGrafter"/>
</dbReference>
<gene>
    <name evidence="11" type="ORF">IAD04_03995</name>
</gene>
<keyword evidence="1 9" id="KW-0547">Nucleotide-binding</keyword>
<keyword evidence="5" id="KW-0413">Isomerase</keyword>
<reference evidence="11" key="1">
    <citation type="submission" date="2020-10" db="EMBL/GenBank/DDBJ databases">
        <authorList>
            <person name="Gilroy R."/>
        </authorList>
    </citation>
    <scope>NUCLEOTIDE SEQUENCE</scope>
    <source>
        <strain evidence="11">14508</strain>
    </source>
</reference>
<dbReference type="EMBL" id="DVKI01000127">
    <property type="protein sequence ID" value="HIT17521.1"/>
    <property type="molecule type" value="Genomic_DNA"/>
</dbReference>
<dbReference type="GO" id="GO:0005524">
    <property type="term" value="F:ATP binding"/>
    <property type="evidence" value="ECO:0007669"/>
    <property type="project" value="UniProtKB-UniRule"/>
</dbReference>
<reference evidence="11" key="2">
    <citation type="journal article" date="2021" name="PeerJ">
        <title>Extensive microbial diversity within the chicken gut microbiome revealed by metagenomics and culture.</title>
        <authorList>
            <person name="Gilroy R."/>
            <person name="Ravi A."/>
            <person name="Getino M."/>
            <person name="Pursley I."/>
            <person name="Horton D.L."/>
            <person name="Alikhan N.F."/>
            <person name="Baker D."/>
            <person name="Gharbi K."/>
            <person name="Hall N."/>
            <person name="Watson M."/>
            <person name="Adriaenssens E.M."/>
            <person name="Foster-Nyarko E."/>
            <person name="Jarju S."/>
            <person name="Secka A."/>
            <person name="Antonio M."/>
            <person name="Oren A."/>
            <person name="Chaudhuri R.R."/>
            <person name="La Ragione R."/>
            <person name="Hildebrand F."/>
            <person name="Pallen M.J."/>
        </authorList>
    </citation>
    <scope>NUCLEOTIDE SEQUENCE</scope>
    <source>
        <strain evidence="11">14508</strain>
    </source>
</reference>
<dbReference type="AlphaFoldDB" id="A0A9D1G8A1"/>
<dbReference type="GO" id="GO:0000725">
    <property type="term" value="P:recombinational repair"/>
    <property type="evidence" value="ECO:0007669"/>
    <property type="project" value="TreeGrafter"/>
</dbReference>
<dbReference type="GO" id="GO:0003677">
    <property type="term" value="F:DNA binding"/>
    <property type="evidence" value="ECO:0007669"/>
    <property type="project" value="InterPro"/>
</dbReference>
<evidence type="ECO:0000256" key="6">
    <source>
        <dbReference type="ARBA" id="ARBA00034617"/>
    </source>
</evidence>
<sequence>MEIRKSEKEVYKALDQWQTFCFDAGPGSGKTYTLTKAIEHIIAKNDKLNNRNQHILCITYTNVAKEEVEDRIGKNSEVLVSTIHDFLWYFISSQNILLRYKHKNKIHSVIQNLRTDIKKNPLKSRINDIVNFKRVICSDDFKTVFYESYNEHAKNFKNAIIISYPEMKDYLSNVTNFKKLVTQLLKEVRLENTLNDISKGKGKDISYDPTHNQDRLDHYQISHDTLLEFGKSIISENDILKRLFIDKYPYVLIDEYQDTDSKVIDLFKSVLEYSSNEHKFAIGFFGDSKQSIYEHGIGKLDSNSLDFKNIKEVENRRSCQSIVDVINKIRNDDLKQVSIRKDSGTCEFYESDGSGDYPNKLDFKYGTTAYLFLKNDRIAEARHFKELWLQLKKFPRFRNHINLSNEFFQNDLRNVGWFLRNILNLIDFKIKIENIYTTVKDIQKYVEINKTVTFGELEEFLSKVRKIETTNLALKEYIDSLYKIEGRIKGENIISKAFFGDNESHAIGEIDEQAFDYFYNGQEIDDDAENIQINQFFDLNILEFENWYKYVFRLNNKLVDYYTLHGSKGLEFDNVVVVLQDDFARRKDYFKYFFENYNNERLDIDKKEKYDEARNLLYVACSRAKTNLRVIYENTDSAGTEENIKKIFSKIKNLNCQIKCNN</sequence>
<keyword evidence="4 9" id="KW-0067">ATP-binding</keyword>
<evidence type="ECO:0000256" key="2">
    <source>
        <dbReference type="ARBA" id="ARBA00022801"/>
    </source>
</evidence>
<keyword evidence="3 9" id="KW-0347">Helicase</keyword>
<evidence type="ECO:0000256" key="4">
    <source>
        <dbReference type="ARBA" id="ARBA00022840"/>
    </source>
</evidence>
<evidence type="ECO:0000313" key="12">
    <source>
        <dbReference type="Proteomes" id="UP000886893"/>
    </source>
</evidence>
<organism evidence="11 12">
    <name type="scientific">Candidatus Caccosoma faecigallinarum</name>
    <dbReference type="NCBI Taxonomy" id="2840720"/>
    <lineage>
        <taxon>Bacteria</taxon>
        <taxon>Bacillati</taxon>
        <taxon>Bacillota</taxon>
        <taxon>Bacillota incertae sedis</taxon>
        <taxon>Candidatus Caccosoma</taxon>
    </lineage>
</organism>
<dbReference type="EC" id="5.6.2.4" evidence="7"/>
<evidence type="ECO:0000256" key="1">
    <source>
        <dbReference type="ARBA" id="ARBA00022741"/>
    </source>
</evidence>
<dbReference type="InterPro" id="IPR027417">
    <property type="entry name" value="P-loop_NTPase"/>
</dbReference>
<evidence type="ECO:0000313" key="11">
    <source>
        <dbReference type="EMBL" id="HIT17521.1"/>
    </source>
</evidence>
<protein>
    <recommendedName>
        <fullName evidence="7">DNA 3'-5' helicase</fullName>
        <ecNumber evidence="7">5.6.2.4</ecNumber>
    </recommendedName>
</protein>
<comment type="catalytic activity">
    <reaction evidence="6">
        <text>Couples ATP hydrolysis with the unwinding of duplex DNA by translocating in the 3'-5' direction.</text>
        <dbReference type="EC" id="5.6.2.4"/>
    </reaction>
</comment>
<evidence type="ECO:0000256" key="7">
    <source>
        <dbReference type="ARBA" id="ARBA00034808"/>
    </source>
</evidence>
<dbReference type="GO" id="GO:0016787">
    <property type="term" value="F:hydrolase activity"/>
    <property type="evidence" value="ECO:0007669"/>
    <property type="project" value="UniProtKB-UniRule"/>
</dbReference>
<dbReference type="GO" id="GO:0043138">
    <property type="term" value="F:3'-5' DNA helicase activity"/>
    <property type="evidence" value="ECO:0007669"/>
    <property type="project" value="UniProtKB-EC"/>
</dbReference>
<keyword evidence="2 9" id="KW-0378">Hydrolase</keyword>
<dbReference type="Pfam" id="PF13361">
    <property type="entry name" value="UvrD_C"/>
    <property type="match status" value="1"/>
</dbReference>
<evidence type="ECO:0000256" key="3">
    <source>
        <dbReference type="ARBA" id="ARBA00022806"/>
    </source>
</evidence>
<evidence type="ECO:0000256" key="8">
    <source>
        <dbReference type="ARBA" id="ARBA00048988"/>
    </source>
</evidence>
<comment type="catalytic activity">
    <reaction evidence="8">
        <text>ATP + H2O = ADP + phosphate + H(+)</text>
        <dbReference type="Rhea" id="RHEA:13065"/>
        <dbReference type="ChEBI" id="CHEBI:15377"/>
        <dbReference type="ChEBI" id="CHEBI:15378"/>
        <dbReference type="ChEBI" id="CHEBI:30616"/>
        <dbReference type="ChEBI" id="CHEBI:43474"/>
        <dbReference type="ChEBI" id="CHEBI:456216"/>
        <dbReference type="EC" id="5.6.2.4"/>
    </reaction>
</comment>
<dbReference type="PROSITE" id="PS51198">
    <property type="entry name" value="UVRD_HELICASE_ATP_BIND"/>
    <property type="match status" value="1"/>
</dbReference>
<dbReference type="SUPFAM" id="SSF52540">
    <property type="entry name" value="P-loop containing nucleoside triphosphate hydrolases"/>
    <property type="match status" value="1"/>
</dbReference>
<dbReference type="Gene3D" id="3.40.50.300">
    <property type="entry name" value="P-loop containing nucleotide triphosphate hydrolases"/>
    <property type="match status" value="2"/>
</dbReference>
<accession>A0A9D1G8A1</accession>
<dbReference type="Pfam" id="PF00580">
    <property type="entry name" value="UvrD-helicase"/>
    <property type="match status" value="1"/>
</dbReference>
<proteinExistence type="predicted"/>
<dbReference type="InterPro" id="IPR014016">
    <property type="entry name" value="UvrD-like_ATP-bd"/>
</dbReference>
<evidence type="ECO:0000256" key="5">
    <source>
        <dbReference type="ARBA" id="ARBA00023235"/>
    </source>
</evidence>
<evidence type="ECO:0000256" key="9">
    <source>
        <dbReference type="PROSITE-ProRule" id="PRU00560"/>
    </source>
</evidence>
<dbReference type="InterPro" id="IPR000212">
    <property type="entry name" value="DNA_helicase_UvrD/REP"/>
</dbReference>
<dbReference type="PANTHER" id="PTHR11070">
    <property type="entry name" value="UVRD / RECB / PCRA DNA HELICASE FAMILY MEMBER"/>
    <property type="match status" value="1"/>
</dbReference>
<evidence type="ECO:0000259" key="10">
    <source>
        <dbReference type="PROSITE" id="PS51198"/>
    </source>
</evidence>
<dbReference type="Proteomes" id="UP000886893">
    <property type="component" value="Unassembled WGS sequence"/>
</dbReference>
<dbReference type="PANTHER" id="PTHR11070:SF3">
    <property type="entry name" value="DNA 3'-5' HELICASE"/>
    <property type="match status" value="1"/>
</dbReference>
<feature type="binding site" evidence="9">
    <location>
        <begin position="24"/>
        <end position="31"/>
    </location>
    <ligand>
        <name>ATP</name>
        <dbReference type="ChEBI" id="CHEBI:30616"/>
    </ligand>
</feature>
<feature type="domain" description="UvrD-like helicase ATP-binding" evidence="10">
    <location>
        <begin position="3"/>
        <end position="332"/>
    </location>
</feature>